<dbReference type="PROSITE" id="PS51736">
    <property type="entry name" value="RECOMBINASES_3"/>
    <property type="match status" value="1"/>
</dbReference>
<dbReference type="SMART" id="SM00857">
    <property type="entry name" value="Resolvase"/>
    <property type="match status" value="1"/>
</dbReference>
<gene>
    <name evidence="3" type="ORF">COV54_00465</name>
</gene>
<organism evidence="3 4">
    <name type="scientific">Candidatus Jorgensenbacteria bacterium CG11_big_fil_rev_8_21_14_0_20_38_23</name>
    <dbReference type="NCBI Taxonomy" id="1974594"/>
    <lineage>
        <taxon>Bacteria</taxon>
        <taxon>Candidatus Joergenseniibacteriota</taxon>
    </lineage>
</organism>
<dbReference type="InterPro" id="IPR006119">
    <property type="entry name" value="Resolv_N"/>
</dbReference>
<feature type="coiled-coil region" evidence="1">
    <location>
        <begin position="18"/>
        <end position="45"/>
    </location>
</feature>
<dbReference type="EMBL" id="PCWR01000011">
    <property type="protein sequence ID" value="PIR07556.1"/>
    <property type="molecule type" value="Genomic_DNA"/>
</dbReference>
<dbReference type="AlphaFoldDB" id="A0A2H0NHG2"/>
<comment type="caution">
    <text evidence="3">The sequence shown here is derived from an EMBL/GenBank/DDBJ whole genome shotgun (WGS) entry which is preliminary data.</text>
</comment>
<keyword evidence="1" id="KW-0175">Coiled coil</keyword>
<dbReference type="CDD" id="cd00338">
    <property type="entry name" value="Ser_Recombinase"/>
    <property type="match status" value="1"/>
</dbReference>
<evidence type="ECO:0000313" key="4">
    <source>
        <dbReference type="Proteomes" id="UP000228867"/>
    </source>
</evidence>
<dbReference type="InterPro" id="IPR036162">
    <property type="entry name" value="Resolvase-like_N_sf"/>
</dbReference>
<feature type="domain" description="Resolvase/invertase-type recombinase catalytic" evidence="2">
    <location>
        <begin position="9"/>
        <end position="155"/>
    </location>
</feature>
<evidence type="ECO:0000259" key="2">
    <source>
        <dbReference type="PROSITE" id="PS51736"/>
    </source>
</evidence>
<proteinExistence type="predicted"/>
<dbReference type="GO" id="GO:0000150">
    <property type="term" value="F:DNA strand exchange activity"/>
    <property type="evidence" value="ECO:0007669"/>
    <property type="project" value="InterPro"/>
</dbReference>
<evidence type="ECO:0000313" key="3">
    <source>
        <dbReference type="EMBL" id="PIR07556.1"/>
    </source>
</evidence>
<dbReference type="Gene3D" id="3.40.50.1390">
    <property type="entry name" value="Resolvase, N-terminal catalytic domain"/>
    <property type="match status" value="1"/>
</dbReference>
<dbReference type="GO" id="GO:0003677">
    <property type="term" value="F:DNA binding"/>
    <property type="evidence" value="ECO:0007669"/>
    <property type="project" value="InterPro"/>
</dbReference>
<dbReference type="PANTHER" id="PTHR30461:SF23">
    <property type="entry name" value="DNA RECOMBINASE-RELATED"/>
    <property type="match status" value="1"/>
</dbReference>
<protein>
    <recommendedName>
        <fullName evidence="2">Resolvase/invertase-type recombinase catalytic domain-containing protein</fullName>
    </recommendedName>
</protein>
<dbReference type="Pfam" id="PF00239">
    <property type="entry name" value="Resolvase"/>
    <property type="match status" value="1"/>
</dbReference>
<evidence type="ECO:0000256" key="1">
    <source>
        <dbReference type="SAM" id="Coils"/>
    </source>
</evidence>
<name>A0A2H0NHG2_9BACT</name>
<reference evidence="3 4" key="1">
    <citation type="submission" date="2017-09" db="EMBL/GenBank/DDBJ databases">
        <title>Depth-based differentiation of microbial function through sediment-hosted aquifers and enrichment of novel symbionts in the deep terrestrial subsurface.</title>
        <authorList>
            <person name="Probst A.J."/>
            <person name="Ladd B."/>
            <person name="Jarett J.K."/>
            <person name="Geller-Mcgrath D.E."/>
            <person name="Sieber C.M."/>
            <person name="Emerson J.B."/>
            <person name="Anantharaman K."/>
            <person name="Thomas B.C."/>
            <person name="Malmstrom R."/>
            <person name="Stieglmeier M."/>
            <person name="Klingl A."/>
            <person name="Woyke T."/>
            <person name="Ryan C.M."/>
            <person name="Banfield J.F."/>
        </authorList>
    </citation>
    <scope>NUCLEOTIDE SEQUENCE [LARGE SCALE GENOMIC DNA]</scope>
    <source>
        <strain evidence="3">CG11_big_fil_rev_8_21_14_0_20_38_23</strain>
    </source>
</reference>
<dbReference type="PANTHER" id="PTHR30461">
    <property type="entry name" value="DNA-INVERTASE FROM LAMBDOID PROPHAGE"/>
    <property type="match status" value="1"/>
</dbReference>
<accession>A0A2H0NHG2</accession>
<dbReference type="Proteomes" id="UP000228867">
    <property type="component" value="Unassembled WGS sequence"/>
</dbReference>
<sequence>MTNENQTKKFFIYARKSTDSEDRQVRSIQNQIAELKELAKKENLEILDILVEKQTAKKPGRPVFAEMLKRIEAGEASGILVWHPDRLARNSVDGGQIIYLVDTGIIKELKFPTFWFDPTPQGKFMLSIAFGQSKYYIDNLSENIKRGHRQKLKNGLWPQMAPLGYLNNKETKQIYVDKKNAVYQKGV</sequence>
<dbReference type="InterPro" id="IPR050639">
    <property type="entry name" value="SSR_resolvase"/>
</dbReference>
<dbReference type="SUPFAM" id="SSF53041">
    <property type="entry name" value="Resolvase-like"/>
    <property type="match status" value="1"/>
</dbReference>